<evidence type="ECO:0000313" key="2">
    <source>
        <dbReference type="Proteomes" id="UP000094336"/>
    </source>
</evidence>
<gene>
    <name evidence="1" type="ORF">BABINDRAFT_163926</name>
</gene>
<dbReference type="Proteomes" id="UP000094336">
    <property type="component" value="Unassembled WGS sequence"/>
</dbReference>
<sequence length="219" mass="24294">MTTAVAAGATVAGTVYAYKSIRSDIELNGGISHDISNIPAQLNAQPGMNVDYIHTGLQARDISNNSYSTMVEVNYTSPGGLTFSSYVDLGLAITSGIVELGTHFDQSTATLAKRSYMDKGIKHFSDGWGIKLSYCHTQAADFLTMIYDWDGLYNSMETYYDYYIRGSVLTWYFAGINNNWLESGGRHRLFMESMMVFETGGFGDRYDNCGKYYFADIAV</sequence>
<dbReference type="RefSeq" id="XP_018982361.1">
    <property type="nucleotide sequence ID" value="XM_019130183.1"/>
</dbReference>
<dbReference type="EMBL" id="KV454444">
    <property type="protein sequence ID" value="ODQ77033.1"/>
    <property type="molecule type" value="Genomic_DNA"/>
</dbReference>
<keyword evidence="2" id="KW-1185">Reference proteome</keyword>
<reference evidence="2" key="1">
    <citation type="submission" date="2016-05" db="EMBL/GenBank/DDBJ databases">
        <title>Comparative genomics of biotechnologically important yeasts.</title>
        <authorList>
            <consortium name="DOE Joint Genome Institute"/>
            <person name="Riley R."/>
            <person name="Haridas S."/>
            <person name="Wolfe K.H."/>
            <person name="Lopes M.R."/>
            <person name="Hittinger C.T."/>
            <person name="Goker M."/>
            <person name="Salamov A."/>
            <person name="Wisecaver J."/>
            <person name="Long T.M."/>
            <person name="Aerts A.L."/>
            <person name="Barry K."/>
            <person name="Choi C."/>
            <person name="Clum A."/>
            <person name="Coughlan A.Y."/>
            <person name="Deshpande S."/>
            <person name="Douglass A.P."/>
            <person name="Hanson S.J."/>
            <person name="Klenk H.-P."/>
            <person name="Labutti K."/>
            <person name="Lapidus A."/>
            <person name="Lindquist E."/>
            <person name="Lipzen A."/>
            <person name="Meier-Kolthoff J.P."/>
            <person name="Ohm R.A."/>
            <person name="Otillar R.P."/>
            <person name="Pangilinan J."/>
            <person name="Peng Y."/>
            <person name="Rokas A."/>
            <person name="Rosa C.A."/>
            <person name="Scheuner C."/>
            <person name="Sibirny A.A."/>
            <person name="Slot J.C."/>
            <person name="Stielow J.B."/>
            <person name="Sun H."/>
            <person name="Kurtzman C.P."/>
            <person name="Blackwell M."/>
            <person name="Grigoriev I.V."/>
            <person name="Jeffries T.W."/>
        </authorList>
    </citation>
    <scope>NUCLEOTIDE SEQUENCE [LARGE SCALE GENOMIC DNA]</scope>
    <source>
        <strain evidence="2">NRRL Y-12698</strain>
    </source>
</reference>
<evidence type="ECO:0000313" key="1">
    <source>
        <dbReference type="EMBL" id="ODQ77033.1"/>
    </source>
</evidence>
<dbReference type="GeneID" id="30148036"/>
<proteinExistence type="predicted"/>
<accession>A0A1E3QH42</accession>
<organism evidence="1 2">
    <name type="scientific">Babjeviella inositovora NRRL Y-12698</name>
    <dbReference type="NCBI Taxonomy" id="984486"/>
    <lineage>
        <taxon>Eukaryota</taxon>
        <taxon>Fungi</taxon>
        <taxon>Dikarya</taxon>
        <taxon>Ascomycota</taxon>
        <taxon>Saccharomycotina</taxon>
        <taxon>Pichiomycetes</taxon>
        <taxon>Serinales incertae sedis</taxon>
        <taxon>Babjeviella</taxon>
    </lineage>
</organism>
<dbReference type="AlphaFoldDB" id="A0A1E3QH42"/>
<name>A0A1E3QH42_9ASCO</name>
<protein>
    <submittedName>
        <fullName evidence="1">Uncharacterized protein</fullName>
    </submittedName>
</protein>